<gene>
    <name evidence="2" type="ORF">GDO81_027990</name>
</gene>
<dbReference type="Proteomes" id="UP000824782">
    <property type="component" value="Unassembled WGS sequence"/>
</dbReference>
<comment type="caution">
    <text evidence="2">The sequence shown here is derived from an EMBL/GenBank/DDBJ whole genome shotgun (WGS) entry which is preliminary data.</text>
</comment>
<feature type="compositionally biased region" description="Basic and acidic residues" evidence="1">
    <location>
        <begin position="38"/>
        <end position="66"/>
    </location>
</feature>
<evidence type="ECO:0000313" key="2">
    <source>
        <dbReference type="EMBL" id="KAG8541912.1"/>
    </source>
</evidence>
<feature type="region of interest" description="Disordered" evidence="1">
    <location>
        <begin position="29"/>
        <end position="66"/>
    </location>
</feature>
<keyword evidence="3" id="KW-1185">Reference proteome</keyword>
<dbReference type="AlphaFoldDB" id="A0AAV6YYF6"/>
<protein>
    <submittedName>
        <fullName evidence="2">Uncharacterized protein</fullName>
    </submittedName>
</protein>
<reference evidence="2" key="1">
    <citation type="thesis" date="2020" institute="ProQuest LLC" country="789 East Eisenhower Parkway, Ann Arbor, MI, USA">
        <title>Comparative Genomics and Chromosome Evolution.</title>
        <authorList>
            <person name="Mudd A.B."/>
        </authorList>
    </citation>
    <scope>NUCLEOTIDE SEQUENCE</scope>
    <source>
        <strain evidence="2">237g6f4</strain>
        <tissue evidence="2">Blood</tissue>
    </source>
</reference>
<proteinExistence type="predicted"/>
<organism evidence="2 3">
    <name type="scientific">Engystomops pustulosus</name>
    <name type="common">Tungara frog</name>
    <name type="synonym">Physalaemus pustulosus</name>
    <dbReference type="NCBI Taxonomy" id="76066"/>
    <lineage>
        <taxon>Eukaryota</taxon>
        <taxon>Metazoa</taxon>
        <taxon>Chordata</taxon>
        <taxon>Craniata</taxon>
        <taxon>Vertebrata</taxon>
        <taxon>Euteleostomi</taxon>
        <taxon>Amphibia</taxon>
        <taxon>Batrachia</taxon>
        <taxon>Anura</taxon>
        <taxon>Neobatrachia</taxon>
        <taxon>Hyloidea</taxon>
        <taxon>Leptodactylidae</taxon>
        <taxon>Leiuperinae</taxon>
        <taxon>Engystomops</taxon>
    </lineage>
</organism>
<evidence type="ECO:0000256" key="1">
    <source>
        <dbReference type="SAM" id="MobiDB-lite"/>
    </source>
</evidence>
<accession>A0AAV6YYF6</accession>
<sequence length="66" mass="8059">MGNNKEMDKMESRVFKIGEVEKMEVKSMKKKKRRREVKKAWEEIDNKEEKVEDKSIEKKNMKKEVK</sequence>
<dbReference type="EMBL" id="WNYA01006269">
    <property type="protein sequence ID" value="KAG8541912.1"/>
    <property type="molecule type" value="Genomic_DNA"/>
</dbReference>
<evidence type="ECO:0000313" key="3">
    <source>
        <dbReference type="Proteomes" id="UP000824782"/>
    </source>
</evidence>
<name>A0AAV6YYF6_ENGPU</name>